<name>A0ABS0HZQ8_9BACT</name>
<dbReference type="Proteomes" id="UP000618931">
    <property type="component" value="Unassembled WGS sequence"/>
</dbReference>
<comment type="caution">
    <text evidence="1">The sequence shown here is derived from an EMBL/GenBank/DDBJ whole genome shotgun (WGS) entry which is preliminary data.</text>
</comment>
<evidence type="ECO:0000313" key="2">
    <source>
        <dbReference type="Proteomes" id="UP000618931"/>
    </source>
</evidence>
<dbReference type="PROSITE" id="PS51257">
    <property type="entry name" value="PROKAR_LIPOPROTEIN"/>
    <property type="match status" value="1"/>
</dbReference>
<keyword evidence="2" id="KW-1185">Reference proteome</keyword>
<dbReference type="EMBL" id="JADQDM010000001">
    <property type="protein sequence ID" value="MBF9220179.1"/>
    <property type="molecule type" value="Genomic_DNA"/>
</dbReference>
<organism evidence="1 2">
    <name type="scientific">Hymenobacter ruricola</name>
    <dbReference type="NCBI Taxonomy" id="2791023"/>
    <lineage>
        <taxon>Bacteria</taxon>
        <taxon>Pseudomonadati</taxon>
        <taxon>Bacteroidota</taxon>
        <taxon>Cytophagia</taxon>
        <taxon>Cytophagales</taxon>
        <taxon>Hymenobacteraceae</taxon>
        <taxon>Hymenobacter</taxon>
    </lineage>
</organism>
<accession>A0ABS0HZQ8</accession>
<evidence type="ECO:0000313" key="1">
    <source>
        <dbReference type="EMBL" id="MBF9220179.1"/>
    </source>
</evidence>
<sequence>MKALFAPMIGLGLLLQGCAVTITGFNSGYKKLSPSEQEKIRFVAAGEAIPATGSGLVYAVNAQSLLNALPAHDSSLVYIWGPNCHGKSCASLQSLQDVCKRKGYRLYVVAEYYDMAQISLQAPLETPLLAVNQRFYKTDYCNKYTRLFSQELRNGQPLPDSVRYARYYLFKGKSFVKAANAVKDTQPQFPQLQQLGLHKAG</sequence>
<reference evidence="1 2" key="1">
    <citation type="submission" date="2020-11" db="EMBL/GenBank/DDBJ databases">
        <authorList>
            <person name="Kim M.K."/>
        </authorList>
    </citation>
    <scope>NUCLEOTIDE SEQUENCE [LARGE SCALE GENOMIC DNA]</scope>
    <source>
        <strain evidence="1 2">BT662</strain>
    </source>
</reference>
<dbReference type="RefSeq" id="WP_196291618.1">
    <property type="nucleotide sequence ID" value="NZ_JADQDM010000001.1"/>
</dbReference>
<proteinExistence type="predicted"/>
<protein>
    <submittedName>
        <fullName evidence="1">Uncharacterized protein</fullName>
    </submittedName>
</protein>
<gene>
    <name evidence="1" type="ORF">I2H31_03595</name>
</gene>